<feature type="non-terminal residue" evidence="1">
    <location>
        <position position="144"/>
    </location>
</feature>
<evidence type="ECO:0000313" key="1">
    <source>
        <dbReference type="EMBL" id="KAH7918480.1"/>
    </source>
</evidence>
<keyword evidence="2" id="KW-1185">Reference proteome</keyword>
<dbReference type="EMBL" id="MU266782">
    <property type="protein sequence ID" value="KAH7918480.1"/>
    <property type="molecule type" value="Genomic_DNA"/>
</dbReference>
<proteinExistence type="predicted"/>
<dbReference type="Proteomes" id="UP000790709">
    <property type="component" value="Unassembled WGS sequence"/>
</dbReference>
<organism evidence="1 2">
    <name type="scientific">Leucogyrophana mollusca</name>
    <dbReference type="NCBI Taxonomy" id="85980"/>
    <lineage>
        <taxon>Eukaryota</taxon>
        <taxon>Fungi</taxon>
        <taxon>Dikarya</taxon>
        <taxon>Basidiomycota</taxon>
        <taxon>Agaricomycotina</taxon>
        <taxon>Agaricomycetes</taxon>
        <taxon>Agaricomycetidae</taxon>
        <taxon>Boletales</taxon>
        <taxon>Boletales incertae sedis</taxon>
        <taxon>Leucogyrophana</taxon>
    </lineage>
</organism>
<accession>A0ACB8AY74</accession>
<name>A0ACB8AY74_9AGAM</name>
<evidence type="ECO:0000313" key="2">
    <source>
        <dbReference type="Proteomes" id="UP000790709"/>
    </source>
</evidence>
<sequence>MYVHPPNFLLHPASLKRAGIDDIAMHIRLCVAVSGIHRFEYTLAAFFTVEPEIDIAGRSQGPRVQLPGRYLRDVLARSTSEFIPWIFSAYLNVVVLCRSVKHRPSEESYVVTIPGDDSRGADASSDEDSGRAEKHSVCSRLSES</sequence>
<comment type="caution">
    <text evidence="1">The sequence shown here is derived from an EMBL/GenBank/DDBJ whole genome shotgun (WGS) entry which is preliminary data.</text>
</comment>
<reference evidence="1" key="1">
    <citation type="journal article" date="2021" name="New Phytol.">
        <title>Evolutionary innovations through gain and loss of genes in the ectomycorrhizal Boletales.</title>
        <authorList>
            <person name="Wu G."/>
            <person name="Miyauchi S."/>
            <person name="Morin E."/>
            <person name="Kuo A."/>
            <person name="Drula E."/>
            <person name="Varga T."/>
            <person name="Kohler A."/>
            <person name="Feng B."/>
            <person name="Cao Y."/>
            <person name="Lipzen A."/>
            <person name="Daum C."/>
            <person name="Hundley H."/>
            <person name="Pangilinan J."/>
            <person name="Johnson J."/>
            <person name="Barry K."/>
            <person name="LaButti K."/>
            <person name="Ng V."/>
            <person name="Ahrendt S."/>
            <person name="Min B."/>
            <person name="Choi I.G."/>
            <person name="Park H."/>
            <person name="Plett J.M."/>
            <person name="Magnuson J."/>
            <person name="Spatafora J.W."/>
            <person name="Nagy L.G."/>
            <person name="Henrissat B."/>
            <person name="Grigoriev I.V."/>
            <person name="Yang Z.L."/>
            <person name="Xu J."/>
            <person name="Martin F.M."/>
        </authorList>
    </citation>
    <scope>NUCLEOTIDE SEQUENCE</scope>
    <source>
        <strain evidence="1">KUC20120723A-06</strain>
    </source>
</reference>
<protein>
    <submittedName>
        <fullName evidence="1">Uncharacterized protein</fullName>
    </submittedName>
</protein>
<gene>
    <name evidence="1" type="ORF">BV22DRAFT_1041762</name>
</gene>